<protein>
    <submittedName>
        <fullName evidence="2">Transposase</fullName>
    </submittedName>
</protein>
<evidence type="ECO:0000259" key="1">
    <source>
        <dbReference type="Pfam" id="PF13358"/>
    </source>
</evidence>
<dbReference type="Proteomes" id="UP000662939">
    <property type="component" value="Chromosome"/>
</dbReference>
<evidence type="ECO:0000313" key="3">
    <source>
        <dbReference type="Proteomes" id="UP000662939"/>
    </source>
</evidence>
<evidence type="ECO:0000313" key="2">
    <source>
        <dbReference type="EMBL" id="QSB06501.1"/>
    </source>
</evidence>
<dbReference type="Gene3D" id="3.30.420.10">
    <property type="entry name" value="Ribonuclease H-like superfamily/Ribonuclease H"/>
    <property type="match status" value="1"/>
</dbReference>
<dbReference type="EMBL" id="CP070496">
    <property type="protein sequence ID" value="QSB06501.1"/>
    <property type="molecule type" value="Genomic_DNA"/>
</dbReference>
<dbReference type="AlphaFoldDB" id="A0A895XLB7"/>
<keyword evidence="3" id="KW-1185">Reference proteome</keyword>
<accession>A0A895XLB7</accession>
<feature type="domain" description="Tc1-like transposase DDE" evidence="1">
    <location>
        <begin position="5"/>
        <end position="83"/>
    </location>
</feature>
<proteinExistence type="predicted"/>
<dbReference type="InterPro" id="IPR036397">
    <property type="entry name" value="RNaseH_sf"/>
</dbReference>
<sequence length="86" mass="9568">MYYTVIASTVTVASCIEFLKWVVSQADQKVHLILDGHSVHPSKAILEWVAARPGHIQLYFLPSNTPHLNSDELVNADLKRAWATGP</sequence>
<name>A0A895XLB7_9ACTN</name>
<organism evidence="2 3">
    <name type="scientific">Natronoglycomyces albus</name>
    <dbReference type="NCBI Taxonomy" id="2811108"/>
    <lineage>
        <taxon>Bacteria</taxon>
        <taxon>Bacillati</taxon>
        <taxon>Actinomycetota</taxon>
        <taxon>Actinomycetes</taxon>
        <taxon>Glycomycetales</taxon>
        <taxon>Glycomycetaceae</taxon>
        <taxon>Natronoglycomyces</taxon>
    </lineage>
</organism>
<dbReference type="Pfam" id="PF13358">
    <property type="entry name" value="DDE_3"/>
    <property type="match status" value="1"/>
</dbReference>
<gene>
    <name evidence="2" type="ORF">JQS30_06250</name>
</gene>
<dbReference type="KEGG" id="nav:JQS30_06250"/>
<reference evidence="2" key="1">
    <citation type="submission" date="2021-02" db="EMBL/GenBank/DDBJ databases">
        <title>Natronoglycomyces albus gen. nov., sp. nov, a haloalkaliphilic actinobacterium from a soda solonchak soil.</title>
        <authorList>
            <person name="Sorokin D.Y."/>
            <person name="Khijniak T.V."/>
            <person name="Zakharycheva A.P."/>
            <person name="Boueva O.V."/>
            <person name="Ariskina E.V."/>
            <person name="Hahnke R.L."/>
            <person name="Bunk B."/>
            <person name="Sproer C."/>
            <person name="Schumann P."/>
            <person name="Evtushenko L.I."/>
            <person name="Kublanov I.V."/>
        </authorList>
    </citation>
    <scope>NUCLEOTIDE SEQUENCE</scope>
    <source>
        <strain evidence="2">DSM 106290</strain>
    </source>
</reference>
<dbReference type="RefSeq" id="WP_213172512.1">
    <property type="nucleotide sequence ID" value="NZ_CP070496.1"/>
</dbReference>
<dbReference type="InterPro" id="IPR038717">
    <property type="entry name" value="Tc1-like_DDE_dom"/>
</dbReference>
<dbReference type="GO" id="GO:0003676">
    <property type="term" value="F:nucleic acid binding"/>
    <property type="evidence" value="ECO:0007669"/>
    <property type="project" value="InterPro"/>
</dbReference>